<evidence type="ECO:0000256" key="2">
    <source>
        <dbReference type="SAM" id="SignalP"/>
    </source>
</evidence>
<dbReference type="Proteomes" id="UP000291562">
    <property type="component" value="Chromosome"/>
</dbReference>
<dbReference type="AlphaFoldDB" id="A0A411HJZ0"/>
<keyword evidence="3" id="KW-0176">Collagen</keyword>
<feature type="chain" id="PRO_5019557672" evidence="2">
    <location>
        <begin position="44"/>
        <end position="424"/>
    </location>
</feature>
<name>A0A411HJZ0_9GAMM</name>
<reference evidence="3 4" key="1">
    <citation type="submission" date="2019-01" db="EMBL/GenBank/DDBJ databases">
        <title>Pseudolysobacter antarctica gen. nov., sp. nov., isolated from Fildes Peninsula, Antarctica.</title>
        <authorList>
            <person name="Wei Z."/>
            <person name="Peng F."/>
        </authorList>
    </citation>
    <scope>NUCLEOTIDE SEQUENCE [LARGE SCALE GENOMIC DNA]</scope>
    <source>
        <strain evidence="3 4">AQ6-296</strain>
    </source>
</reference>
<dbReference type="Pfam" id="PF01391">
    <property type="entry name" value="Collagen"/>
    <property type="match status" value="1"/>
</dbReference>
<evidence type="ECO:0000313" key="4">
    <source>
        <dbReference type="Proteomes" id="UP000291562"/>
    </source>
</evidence>
<keyword evidence="2" id="KW-0732">Signal</keyword>
<organism evidence="3 4">
    <name type="scientific">Pseudolysobacter antarcticus</name>
    <dbReference type="NCBI Taxonomy" id="2511995"/>
    <lineage>
        <taxon>Bacteria</taxon>
        <taxon>Pseudomonadati</taxon>
        <taxon>Pseudomonadota</taxon>
        <taxon>Gammaproteobacteria</taxon>
        <taxon>Lysobacterales</taxon>
        <taxon>Rhodanobacteraceae</taxon>
        <taxon>Pseudolysobacter</taxon>
    </lineage>
</organism>
<keyword evidence="4" id="KW-1185">Reference proteome</keyword>
<evidence type="ECO:0000256" key="1">
    <source>
        <dbReference type="ARBA" id="ARBA00022737"/>
    </source>
</evidence>
<accession>A0A411HJZ0</accession>
<dbReference type="PANTHER" id="PTHR37456:SF3">
    <property type="entry name" value="COLLAGEN ALPHA-1(XXV) CHAIN"/>
    <property type="match status" value="1"/>
</dbReference>
<dbReference type="EMBL" id="CP035704">
    <property type="protein sequence ID" value="QBB70835.1"/>
    <property type="molecule type" value="Genomic_DNA"/>
</dbReference>
<dbReference type="KEGG" id="xbc:ELE36_10975"/>
<protein>
    <submittedName>
        <fullName evidence="3">Collagen-like protein</fullName>
    </submittedName>
</protein>
<dbReference type="OrthoDB" id="1685113at2"/>
<proteinExistence type="predicted"/>
<gene>
    <name evidence="3" type="ORF">ELE36_10975</name>
</gene>
<feature type="signal peptide" evidence="2">
    <location>
        <begin position="1"/>
        <end position="43"/>
    </location>
</feature>
<sequence>MRLAHNILGDSIRGRSVMRVSSPAINSLCVCISVALTGAVAHAADVTVAAPTGGGFSVRDSSNSTDWLRVYNGAASIPALGSLATQTNALCFDITTGTLGPCASGSSVGPTGATGMIGAMGATGVAGAIGATGATGFGMTGAAGVTGATGVQGLVGVTGPTGVSGSGATGVTGNIGATGVTGANGFTGATGATGFGAIGATGVAGVTGAIGATGLIGAIGFTGATGATGTTGVTGAFGPTGVTGSIGSTGVTGVAGSGAVFLSSSTSAAINTVLGGSAGNVAILPLSGAIGTAPTVTSASTYSNPTSWGSMQVLPKAITLTTLQLTLVNLNAQSLIGTTVSPTVRLFKVPAGSTTGSAIPGFSCIAAPPLTGIVAVGQLSSCGLVGASVSFSAGDAVFVEISEASTGLSLINSSNYAVSVSVAE</sequence>
<dbReference type="PANTHER" id="PTHR37456">
    <property type="entry name" value="SI:CH211-266K2.1"/>
    <property type="match status" value="1"/>
</dbReference>
<dbReference type="InterPro" id="IPR050938">
    <property type="entry name" value="Collagen_Structural_Proteins"/>
</dbReference>
<keyword evidence="1" id="KW-0677">Repeat</keyword>
<dbReference type="InterPro" id="IPR008160">
    <property type="entry name" value="Collagen"/>
</dbReference>
<evidence type="ECO:0000313" key="3">
    <source>
        <dbReference type="EMBL" id="QBB70835.1"/>
    </source>
</evidence>